<evidence type="ECO:0000256" key="4">
    <source>
        <dbReference type="ARBA" id="ARBA00022741"/>
    </source>
</evidence>
<dbReference type="EC" id="6.1.1.9" evidence="2"/>
<dbReference type="InterPro" id="IPR002300">
    <property type="entry name" value="aa-tRNA-synth_Ia"/>
</dbReference>
<evidence type="ECO:0000256" key="2">
    <source>
        <dbReference type="ARBA" id="ARBA00013169"/>
    </source>
</evidence>
<evidence type="ECO:0000256" key="3">
    <source>
        <dbReference type="ARBA" id="ARBA00022598"/>
    </source>
</evidence>
<name>A0A0A9YS91_LYGHE</name>
<dbReference type="GO" id="GO:0005524">
    <property type="term" value="F:ATP binding"/>
    <property type="evidence" value="ECO:0007669"/>
    <property type="project" value="UniProtKB-KW"/>
</dbReference>
<keyword evidence="7" id="KW-0030">Aminoacyl-tRNA synthetase</keyword>
<dbReference type="SUPFAM" id="SSF50677">
    <property type="entry name" value="ValRS/IleRS/LeuRS editing domain"/>
    <property type="match status" value="1"/>
</dbReference>
<dbReference type="Pfam" id="PF00133">
    <property type="entry name" value="tRNA-synt_1"/>
    <property type="match status" value="1"/>
</dbReference>
<sequence>MDWDYERFTMDEQCNRAVVEAFIRLAKAGILYRDNRIVFWSCQLRSAISTIEIEYREYSKSTNVRVPGYDRTVEVGVLHYFFYKVAMEDGTWYKIPIATTRIETMLGDVAIAVNSKDERYKHVIGRKAVHPFIEGRE</sequence>
<reference evidence="10" key="1">
    <citation type="journal article" date="2014" name="PLoS ONE">
        <title>Transcriptome-Based Identification of ABC Transporters in the Western Tarnished Plant Bug Lygus hesperus.</title>
        <authorList>
            <person name="Hull J.J."/>
            <person name="Chaney K."/>
            <person name="Geib S.M."/>
            <person name="Fabrick J.A."/>
            <person name="Brent C.S."/>
            <person name="Walsh D."/>
            <person name="Lavine L.C."/>
        </authorList>
    </citation>
    <scope>NUCLEOTIDE SEQUENCE</scope>
</reference>
<evidence type="ECO:0000313" key="11">
    <source>
        <dbReference type="EMBL" id="JAG35908.1"/>
    </source>
</evidence>
<dbReference type="SUPFAM" id="SSF52374">
    <property type="entry name" value="Nucleotidylyl transferase"/>
    <property type="match status" value="1"/>
</dbReference>
<evidence type="ECO:0000256" key="6">
    <source>
        <dbReference type="ARBA" id="ARBA00022917"/>
    </source>
</evidence>
<evidence type="ECO:0000256" key="7">
    <source>
        <dbReference type="ARBA" id="ARBA00023146"/>
    </source>
</evidence>
<keyword evidence="3 10" id="KW-0436">Ligase</keyword>
<feature type="domain" description="Aminoacyl-tRNA synthetase class Ia" evidence="9">
    <location>
        <begin position="1"/>
        <end position="124"/>
    </location>
</feature>
<keyword evidence="6" id="KW-0648">Protein biosynthesis</keyword>
<evidence type="ECO:0000313" key="10">
    <source>
        <dbReference type="EMBL" id="JAG35907.1"/>
    </source>
</evidence>
<keyword evidence="5" id="KW-0067">ATP-binding</keyword>
<dbReference type="InterPro" id="IPR002303">
    <property type="entry name" value="Valyl-tRNA_ligase"/>
</dbReference>
<evidence type="ECO:0000256" key="1">
    <source>
        <dbReference type="ARBA" id="ARBA00005594"/>
    </source>
</evidence>
<proteinExistence type="inferred from homology"/>
<evidence type="ECO:0000256" key="5">
    <source>
        <dbReference type="ARBA" id="ARBA00022840"/>
    </source>
</evidence>
<dbReference type="InterPro" id="IPR009008">
    <property type="entry name" value="Val/Leu/Ile-tRNA-synth_edit"/>
</dbReference>
<dbReference type="Gene3D" id="3.40.50.620">
    <property type="entry name" value="HUPs"/>
    <property type="match status" value="1"/>
</dbReference>
<dbReference type="EMBL" id="GBHO01007697">
    <property type="protein sequence ID" value="JAG35907.1"/>
    <property type="molecule type" value="Transcribed_RNA"/>
</dbReference>
<accession>A0A0A9YS91</accession>
<comment type="similarity">
    <text evidence="1">Belongs to the class-I aminoacyl-tRNA synthetase family.</text>
</comment>
<dbReference type="AlphaFoldDB" id="A0A0A9YS91"/>
<reference evidence="10" key="2">
    <citation type="submission" date="2014-07" db="EMBL/GenBank/DDBJ databases">
        <authorList>
            <person name="Hull J."/>
        </authorList>
    </citation>
    <scope>NUCLEOTIDE SEQUENCE</scope>
</reference>
<gene>
    <name evidence="10" type="primary">vrs-2_1</name>
    <name evidence="11" type="synonym">vrs-2_2</name>
    <name evidence="10" type="ORF">CM83_7375</name>
    <name evidence="11" type="ORF">CM83_7379</name>
</gene>
<dbReference type="InterPro" id="IPR014729">
    <property type="entry name" value="Rossmann-like_a/b/a_fold"/>
</dbReference>
<dbReference type="GO" id="GO:0002161">
    <property type="term" value="F:aminoacyl-tRNA deacylase activity"/>
    <property type="evidence" value="ECO:0007669"/>
    <property type="project" value="InterPro"/>
</dbReference>
<keyword evidence="4" id="KW-0547">Nucleotide-binding</keyword>
<dbReference type="GO" id="GO:0006438">
    <property type="term" value="P:valyl-tRNA aminoacylation"/>
    <property type="evidence" value="ECO:0007669"/>
    <property type="project" value="InterPro"/>
</dbReference>
<protein>
    <recommendedName>
        <fullName evidence="2">valine--tRNA ligase</fullName>
        <ecNumber evidence="2">6.1.1.9</ecNumber>
    </recommendedName>
    <alternativeName>
        <fullName evidence="8">Valyl-tRNA synthetase</fullName>
    </alternativeName>
</protein>
<dbReference type="EMBL" id="GBHO01007696">
    <property type="protein sequence ID" value="JAG35908.1"/>
    <property type="molecule type" value="Transcribed_RNA"/>
</dbReference>
<dbReference type="GO" id="GO:0004832">
    <property type="term" value="F:valine-tRNA ligase activity"/>
    <property type="evidence" value="ECO:0007669"/>
    <property type="project" value="UniProtKB-EC"/>
</dbReference>
<dbReference type="Gene3D" id="3.90.740.10">
    <property type="entry name" value="Valyl/Leucyl/Isoleucyl-tRNA synthetase, editing domain"/>
    <property type="match status" value="1"/>
</dbReference>
<evidence type="ECO:0000256" key="8">
    <source>
        <dbReference type="ARBA" id="ARBA00029936"/>
    </source>
</evidence>
<dbReference type="GO" id="GO:0005829">
    <property type="term" value="C:cytosol"/>
    <property type="evidence" value="ECO:0007669"/>
    <property type="project" value="TreeGrafter"/>
</dbReference>
<dbReference type="PANTHER" id="PTHR11946:SF109">
    <property type="entry name" value="VALINE--TRNA LIGASE"/>
    <property type="match status" value="1"/>
</dbReference>
<organism evidence="10">
    <name type="scientific">Lygus hesperus</name>
    <name type="common">Western plant bug</name>
    <dbReference type="NCBI Taxonomy" id="30085"/>
    <lineage>
        <taxon>Eukaryota</taxon>
        <taxon>Metazoa</taxon>
        <taxon>Ecdysozoa</taxon>
        <taxon>Arthropoda</taxon>
        <taxon>Hexapoda</taxon>
        <taxon>Insecta</taxon>
        <taxon>Pterygota</taxon>
        <taxon>Neoptera</taxon>
        <taxon>Paraneoptera</taxon>
        <taxon>Hemiptera</taxon>
        <taxon>Heteroptera</taxon>
        <taxon>Panheteroptera</taxon>
        <taxon>Cimicomorpha</taxon>
        <taxon>Miridae</taxon>
        <taxon>Mirini</taxon>
        <taxon>Lygus</taxon>
    </lineage>
</organism>
<dbReference type="PANTHER" id="PTHR11946">
    <property type="entry name" value="VALYL-TRNA SYNTHETASES"/>
    <property type="match status" value="1"/>
</dbReference>
<evidence type="ECO:0000259" key="9">
    <source>
        <dbReference type="Pfam" id="PF00133"/>
    </source>
</evidence>